<dbReference type="PANTHER" id="PTHR38035">
    <property type="entry name" value="UPF0070 PROTEIN YFGM"/>
    <property type="match status" value="1"/>
</dbReference>
<keyword evidence="12" id="KW-1185">Reference proteome</keyword>
<keyword evidence="3 9" id="KW-0812">Transmembrane</keyword>
<evidence type="ECO:0000256" key="7">
    <source>
        <dbReference type="ARBA" id="ARBA00024197"/>
    </source>
</evidence>
<proteinExistence type="inferred from homology"/>
<dbReference type="InterPro" id="IPR011990">
    <property type="entry name" value="TPR-like_helical_dom_sf"/>
</dbReference>
<organism evidence="11 12">
    <name type="scientific">Photorhabdus aegyptia</name>
    <dbReference type="NCBI Taxonomy" id="2805098"/>
    <lineage>
        <taxon>Bacteria</taxon>
        <taxon>Pseudomonadati</taxon>
        <taxon>Pseudomonadota</taxon>
        <taxon>Gammaproteobacteria</taxon>
        <taxon>Enterobacterales</taxon>
        <taxon>Morganellaceae</taxon>
        <taxon>Photorhabdus</taxon>
    </lineage>
</organism>
<dbReference type="EMBL" id="JFGV01000063">
    <property type="protein sequence ID" value="EYU13966.1"/>
    <property type="molecule type" value="Genomic_DNA"/>
</dbReference>
<evidence type="ECO:0000256" key="2">
    <source>
        <dbReference type="ARBA" id="ARBA00022475"/>
    </source>
</evidence>
<dbReference type="GO" id="GO:0005886">
    <property type="term" value="C:plasma membrane"/>
    <property type="evidence" value="ECO:0007669"/>
    <property type="project" value="UniProtKB-SubCell"/>
</dbReference>
<comment type="caution">
    <text evidence="11">The sequence shown here is derived from an EMBL/GenBank/DDBJ whole genome shotgun (WGS) entry which is preliminary data.</text>
</comment>
<evidence type="ECO:0000256" key="6">
    <source>
        <dbReference type="ARBA" id="ARBA00023186"/>
    </source>
</evidence>
<keyword evidence="4 9" id="KW-1133">Transmembrane helix</keyword>
<feature type="transmembrane region" description="Helical" evidence="9">
    <location>
        <begin position="24"/>
        <end position="42"/>
    </location>
</feature>
<name>A0A022PE52_9GAMM</name>
<dbReference type="InterPro" id="IPR026039">
    <property type="entry name" value="YfgM"/>
</dbReference>
<dbReference type="RefSeq" id="WP_036781618.1">
    <property type="nucleotide sequence ID" value="NZ_CAWLTM010000052.1"/>
</dbReference>
<comment type="subcellular location">
    <subcellularLocation>
        <location evidence="1">Cell membrane</location>
        <topology evidence="1">Single-pass type II membrane protein</topology>
    </subcellularLocation>
</comment>
<keyword evidence="6" id="KW-0143">Chaperone</keyword>
<dbReference type="Proteomes" id="UP000023464">
    <property type="component" value="Unassembled WGS sequence"/>
</dbReference>
<evidence type="ECO:0000259" key="10">
    <source>
        <dbReference type="Pfam" id="PF09976"/>
    </source>
</evidence>
<reference evidence="11 12" key="1">
    <citation type="submission" date="2014-03" db="EMBL/GenBank/DDBJ databases">
        <title>Draft Genome of Photorhabdus luminescens BA1, an Egyptian Isolate.</title>
        <authorList>
            <person name="Ghazal S."/>
            <person name="Hurst S.G.IV."/>
            <person name="Morris K."/>
            <person name="Thomas K."/>
            <person name="Tisa L.S."/>
        </authorList>
    </citation>
    <scope>NUCLEOTIDE SEQUENCE [LARGE SCALE GENOMIC DNA]</scope>
    <source>
        <strain evidence="11 12">BA1</strain>
    </source>
</reference>
<dbReference type="PIRSF" id="PIRSF006170">
    <property type="entry name" value="YfgM"/>
    <property type="match status" value="1"/>
</dbReference>
<evidence type="ECO:0000256" key="5">
    <source>
        <dbReference type="ARBA" id="ARBA00023136"/>
    </source>
</evidence>
<sequence>MEVYTNENEQVDAIRRFFANNGKALVLGLVLGAGALIGWRYWQSHQTNQLQESAEAFERVDRGLIASTKEGHAAAEKFASETNNSYGVMTHMHLAQLAVEKSELTKADQFLSAAAGQAKNEDLQALVNIRLARVQLAEDKTDAALKTLELVKGSGWVAVAEDIRGDALLKKGDIAGARAAYTKGLSSDSPQAIKSMLNLKLNNLSS</sequence>
<dbReference type="InterPro" id="IPR018704">
    <property type="entry name" value="SecYEG/CpoB_TPR"/>
</dbReference>
<dbReference type="GO" id="GO:0044877">
    <property type="term" value="F:protein-containing complex binding"/>
    <property type="evidence" value="ECO:0007669"/>
    <property type="project" value="InterPro"/>
</dbReference>
<evidence type="ECO:0000256" key="1">
    <source>
        <dbReference type="ARBA" id="ARBA00004401"/>
    </source>
</evidence>
<keyword evidence="2" id="KW-1003">Cell membrane</keyword>
<dbReference type="Gene3D" id="1.25.40.10">
    <property type="entry name" value="Tetratricopeptide repeat domain"/>
    <property type="match status" value="1"/>
</dbReference>
<dbReference type="PATRIC" id="fig|1393736.3.peg.3599"/>
<evidence type="ECO:0000313" key="12">
    <source>
        <dbReference type="Proteomes" id="UP000023464"/>
    </source>
</evidence>
<evidence type="ECO:0000256" key="3">
    <source>
        <dbReference type="ARBA" id="ARBA00022692"/>
    </source>
</evidence>
<evidence type="ECO:0000256" key="8">
    <source>
        <dbReference type="ARBA" id="ARBA00024235"/>
    </source>
</evidence>
<evidence type="ECO:0000313" key="11">
    <source>
        <dbReference type="EMBL" id="EYU13966.1"/>
    </source>
</evidence>
<accession>A0A022PE52</accession>
<protein>
    <recommendedName>
        <fullName evidence="8">Ancillary SecYEG translocon subunit</fullName>
    </recommendedName>
</protein>
<dbReference type="PANTHER" id="PTHR38035:SF1">
    <property type="entry name" value="ANCILLARY SECYEG TRANSLOCON SUBUNIT"/>
    <property type="match status" value="1"/>
</dbReference>
<evidence type="ECO:0000256" key="9">
    <source>
        <dbReference type="SAM" id="Phobius"/>
    </source>
</evidence>
<feature type="domain" description="Ancillary SecYEG translocon subunit/Cell division coordinator CpoB TPR" evidence="10">
    <location>
        <begin position="15"/>
        <end position="205"/>
    </location>
</feature>
<gene>
    <name evidence="11" type="ORF">BA1DRAFT_03531</name>
</gene>
<keyword evidence="5 9" id="KW-0472">Membrane</keyword>
<dbReference type="Pfam" id="PF09976">
    <property type="entry name" value="TPR_21"/>
    <property type="match status" value="1"/>
</dbReference>
<dbReference type="AlphaFoldDB" id="A0A022PE52"/>
<comment type="similarity">
    <text evidence="7">Belongs to the YfgM family.</text>
</comment>
<evidence type="ECO:0000256" key="4">
    <source>
        <dbReference type="ARBA" id="ARBA00022989"/>
    </source>
</evidence>